<sequence length="259" mass="28485">MELTWYGSNSWLIEMAGQRILLDPWLVGPLVFGKQSWFFKAEHAQPPQIPEQIDAILLSQGLPDHAHPETLAVLDRSIPIIASENGAKVAEKFEYQQITPLSPGQSTQLGSLQLQAFPGAPIGPLLTENAYLLQDLDQGLSLYYEPHGFHSPEVRAQAPVDVTLVPIIDLTLPLLGPFIRGGEAALELVDWLQPQLVIPTTVGGEISYSGWLDSLLSSQGDLESFRRQLHQRHPQTQVSDPLPVGQPYSVPLRTLEPSG</sequence>
<reference evidence="2 3" key="1">
    <citation type="journal article" date="2015" name="Genome Announc.">
        <title>Draft Genome Sequence of Filamentous Marine Cyanobacterium Lyngbya confervoides Strain BDU141951.</title>
        <authorList>
            <person name="Chandrababunaidu M.M."/>
            <person name="Sen D."/>
            <person name="Tripathy S."/>
        </authorList>
    </citation>
    <scope>NUCLEOTIDE SEQUENCE [LARGE SCALE GENOMIC DNA]</scope>
    <source>
        <strain evidence="2 3">BDU141951</strain>
    </source>
</reference>
<comment type="caution">
    <text evidence="2">The sequence shown here is derived from an EMBL/GenBank/DDBJ whole genome shotgun (WGS) entry which is preliminary data.</text>
</comment>
<dbReference type="AlphaFoldDB" id="A0ABD4T0S6"/>
<dbReference type="RefSeq" id="WP_166280720.1">
    <property type="nucleotide sequence ID" value="NZ_JTHE03000034.1"/>
</dbReference>
<dbReference type="EMBL" id="JTHE03000034">
    <property type="protein sequence ID" value="MCM1982205.1"/>
    <property type="molecule type" value="Genomic_DNA"/>
</dbReference>
<organism evidence="2 3">
    <name type="scientific">Lyngbya confervoides BDU141951</name>
    <dbReference type="NCBI Taxonomy" id="1574623"/>
    <lineage>
        <taxon>Bacteria</taxon>
        <taxon>Bacillati</taxon>
        <taxon>Cyanobacteriota</taxon>
        <taxon>Cyanophyceae</taxon>
        <taxon>Oscillatoriophycideae</taxon>
        <taxon>Oscillatoriales</taxon>
        <taxon>Microcoleaceae</taxon>
        <taxon>Lyngbya</taxon>
    </lineage>
</organism>
<dbReference type="Pfam" id="PF13483">
    <property type="entry name" value="Lactamase_B_3"/>
    <property type="match status" value="1"/>
</dbReference>
<evidence type="ECO:0000313" key="3">
    <source>
        <dbReference type="Proteomes" id="UP000031561"/>
    </source>
</evidence>
<gene>
    <name evidence="2" type="ORF">QQ91_0005105</name>
</gene>
<dbReference type="PANTHER" id="PTHR36142:SF2">
    <property type="entry name" value="METALLO-HYDROLASE_OXIDOREDUCTASE SUPERFAMILY PROTEIN"/>
    <property type="match status" value="1"/>
</dbReference>
<evidence type="ECO:0000313" key="2">
    <source>
        <dbReference type="EMBL" id="MCM1982205.1"/>
    </source>
</evidence>
<dbReference type="InterPro" id="IPR036866">
    <property type="entry name" value="RibonucZ/Hydroxyglut_hydro"/>
</dbReference>
<name>A0ABD4T0S6_9CYAN</name>
<keyword evidence="3" id="KW-1185">Reference proteome</keyword>
<evidence type="ECO:0000256" key="1">
    <source>
        <dbReference type="SAM" id="MobiDB-lite"/>
    </source>
</evidence>
<dbReference type="Proteomes" id="UP000031561">
    <property type="component" value="Unassembled WGS sequence"/>
</dbReference>
<protein>
    <submittedName>
        <fullName evidence="2">MBL fold metallo-hydrolase</fullName>
    </submittedName>
</protein>
<dbReference type="Gene3D" id="3.60.15.10">
    <property type="entry name" value="Ribonuclease Z/Hydroxyacylglutathione hydrolase-like"/>
    <property type="match status" value="1"/>
</dbReference>
<dbReference type="PANTHER" id="PTHR36142">
    <property type="entry name" value="METALLO-HYDROLASE/OXIDOREDUCTASE SUPERFAMILY PROTEIN"/>
    <property type="match status" value="1"/>
</dbReference>
<accession>A0ABD4T0S6</accession>
<dbReference type="SUPFAM" id="SSF56281">
    <property type="entry name" value="Metallo-hydrolase/oxidoreductase"/>
    <property type="match status" value="1"/>
</dbReference>
<feature type="region of interest" description="Disordered" evidence="1">
    <location>
        <begin position="231"/>
        <end position="250"/>
    </location>
</feature>
<proteinExistence type="predicted"/>